<name>A0A249KRL1_9ACTN</name>
<keyword evidence="2" id="KW-1185">Reference proteome</keyword>
<dbReference type="Proteomes" id="UP000217186">
    <property type="component" value="Chromosome"/>
</dbReference>
<dbReference type="AlphaFoldDB" id="A0A249KRL1"/>
<accession>A0A249KRL1</accession>
<evidence type="ECO:0000313" key="1">
    <source>
        <dbReference type="EMBL" id="ASY19355.1"/>
    </source>
</evidence>
<evidence type="ECO:0000313" key="2">
    <source>
        <dbReference type="Proteomes" id="UP000217186"/>
    </source>
</evidence>
<dbReference type="KEGG" id="pvn:A7sIIA15_00255"/>
<reference evidence="1 2" key="1">
    <citation type="submission" date="2016-07" db="EMBL/GenBank/DDBJ databases">
        <title>High microdiversification within the ubiquitous acI lineage of Actinobacteria.</title>
        <authorList>
            <person name="Neuenschwander S.M."/>
            <person name="Salcher M."/>
            <person name="Ghai R."/>
            <person name="Pernthaler J."/>
        </authorList>
    </citation>
    <scope>NUCLEOTIDE SEQUENCE [LARGE SCALE GENOMIC DNA]</scope>
    <source>
        <strain evidence="1">MMS-IIA-15</strain>
    </source>
</reference>
<sequence>MHNKTVSYFEECLRLGEWLSEADRRALYRYLLESNKENYKAQANLLLENSSLNKRIANGEVIYTLQSNQVTYKARKIGSVEFSSEMRKMQLMGIQLIDTQRLRKFFAQSDVDVIQNFPLPGENQESEGGICVDTYPYYTLAYYANGGNPIKGIIKKLRTNDKDILTKLRTL</sequence>
<gene>
    <name evidence="1" type="ORF">A7sIIA15_00255</name>
</gene>
<organism evidence="1 2">
    <name type="scientific">Candidatus Planktophila vernalis</name>
    <dbReference type="NCBI Taxonomy" id="1884907"/>
    <lineage>
        <taxon>Bacteria</taxon>
        <taxon>Bacillati</taxon>
        <taxon>Actinomycetota</taxon>
        <taxon>Actinomycetes</taxon>
        <taxon>Candidatus Nanopelagicales</taxon>
        <taxon>Candidatus Nanopelagicaceae</taxon>
        <taxon>Candidatus Planktophila</taxon>
    </lineage>
</organism>
<dbReference type="EMBL" id="CP016776">
    <property type="protein sequence ID" value="ASY19355.1"/>
    <property type="molecule type" value="Genomic_DNA"/>
</dbReference>
<proteinExistence type="predicted"/>
<protein>
    <submittedName>
        <fullName evidence="1">Uncharacterized protein</fullName>
    </submittedName>
</protein>